<sequence length="98" mass="11089">MTPKDYRNERVPFISPQDPLPEMPEPTGRWGAPFITYRGGQSVWTAWRRHPLTAAESGAGLTRNVFGDTGEEVREKIREQDDKADGLSPHHSYRSPTP</sequence>
<keyword evidence="3" id="KW-1185">Reference proteome</keyword>
<feature type="compositionally biased region" description="Basic and acidic residues" evidence="1">
    <location>
        <begin position="71"/>
        <end position="85"/>
    </location>
</feature>
<dbReference type="Proteomes" id="UP001501231">
    <property type="component" value="Unassembled WGS sequence"/>
</dbReference>
<comment type="caution">
    <text evidence="2">The sequence shown here is derived from an EMBL/GenBank/DDBJ whole genome shotgun (WGS) entry which is preliminary data.</text>
</comment>
<dbReference type="RefSeq" id="WP_344591093.1">
    <property type="nucleotide sequence ID" value="NZ_BAAARW010000016.1"/>
</dbReference>
<name>A0ABN3JAV9_9ACTN</name>
<proteinExistence type="predicted"/>
<feature type="region of interest" description="Disordered" evidence="1">
    <location>
        <begin position="62"/>
        <end position="98"/>
    </location>
</feature>
<gene>
    <name evidence="2" type="ORF">GCM10010191_43260</name>
</gene>
<accession>A0ABN3JAV9</accession>
<reference evidence="2 3" key="1">
    <citation type="journal article" date="2019" name="Int. J. Syst. Evol. Microbiol.">
        <title>The Global Catalogue of Microorganisms (GCM) 10K type strain sequencing project: providing services to taxonomists for standard genome sequencing and annotation.</title>
        <authorList>
            <consortium name="The Broad Institute Genomics Platform"/>
            <consortium name="The Broad Institute Genome Sequencing Center for Infectious Disease"/>
            <person name="Wu L."/>
            <person name="Ma J."/>
        </authorList>
    </citation>
    <scope>NUCLEOTIDE SEQUENCE [LARGE SCALE GENOMIC DNA]</scope>
    <source>
        <strain evidence="2 3">JCM 3325</strain>
    </source>
</reference>
<evidence type="ECO:0000256" key="1">
    <source>
        <dbReference type="SAM" id="MobiDB-lite"/>
    </source>
</evidence>
<feature type="compositionally biased region" description="Basic and acidic residues" evidence="1">
    <location>
        <begin position="1"/>
        <end position="10"/>
    </location>
</feature>
<evidence type="ECO:0000313" key="2">
    <source>
        <dbReference type="EMBL" id="GAA2426097.1"/>
    </source>
</evidence>
<protein>
    <submittedName>
        <fullName evidence="2">Uncharacterized protein</fullName>
    </submittedName>
</protein>
<evidence type="ECO:0000313" key="3">
    <source>
        <dbReference type="Proteomes" id="UP001501231"/>
    </source>
</evidence>
<organism evidence="2 3">
    <name type="scientific">Actinomadura vinacea</name>
    <dbReference type="NCBI Taxonomy" id="115336"/>
    <lineage>
        <taxon>Bacteria</taxon>
        <taxon>Bacillati</taxon>
        <taxon>Actinomycetota</taxon>
        <taxon>Actinomycetes</taxon>
        <taxon>Streptosporangiales</taxon>
        <taxon>Thermomonosporaceae</taxon>
        <taxon>Actinomadura</taxon>
    </lineage>
</organism>
<feature type="region of interest" description="Disordered" evidence="1">
    <location>
        <begin position="1"/>
        <end position="27"/>
    </location>
</feature>
<dbReference type="EMBL" id="BAAARW010000016">
    <property type="protein sequence ID" value="GAA2426097.1"/>
    <property type="molecule type" value="Genomic_DNA"/>
</dbReference>